<dbReference type="InterPro" id="IPR043519">
    <property type="entry name" value="NT_sf"/>
</dbReference>
<name>A0A2M7LIK8_9BACT</name>
<organism evidence="2 3">
    <name type="scientific">Candidatus Shapirobacteria bacterium CG_4_10_14_3_um_filter_35_13</name>
    <dbReference type="NCBI Taxonomy" id="1974873"/>
    <lineage>
        <taxon>Bacteria</taxon>
        <taxon>Candidatus Shapironibacteriota</taxon>
    </lineage>
</organism>
<dbReference type="Gene3D" id="3.30.460.10">
    <property type="entry name" value="Beta Polymerase, domain 2"/>
    <property type="match status" value="1"/>
</dbReference>
<dbReference type="CDD" id="cd05403">
    <property type="entry name" value="NT_KNTase_like"/>
    <property type="match status" value="1"/>
</dbReference>
<dbReference type="PANTHER" id="PTHR43449:SF1">
    <property type="entry name" value="POLYMERASE BETA NUCLEOTIDYLTRANSFERASE DOMAIN-CONTAINING PROTEIN"/>
    <property type="match status" value="1"/>
</dbReference>
<comment type="caution">
    <text evidence="2">The sequence shown here is derived from an EMBL/GenBank/DDBJ whole genome shotgun (WGS) entry which is preliminary data.</text>
</comment>
<gene>
    <name evidence="2" type="ORF">COZ41_02435</name>
</gene>
<protein>
    <submittedName>
        <fullName evidence="2">Nucleotidyltransferase</fullName>
    </submittedName>
</protein>
<proteinExistence type="predicted"/>
<dbReference type="GO" id="GO:0016740">
    <property type="term" value="F:transferase activity"/>
    <property type="evidence" value="ECO:0007669"/>
    <property type="project" value="UniProtKB-KW"/>
</dbReference>
<evidence type="ECO:0000313" key="3">
    <source>
        <dbReference type="Proteomes" id="UP000229531"/>
    </source>
</evidence>
<dbReference type="Pfam" id="PF18765">
    <property type="entry name" value="Polbeta"/>
    <property type="match status" value="1"/>
</dbReference>
<accession>A0A2M7LIK8</accession>
<evidence type="ECO:0000313" key="2">
    <source>
        <dbReference type="EMBL" id="PIX67921.1"/>
    </source>
</evidence>
<reference evidence="3" key="1">
    <citation type="submission" date="2017-09" db="EMBL/GenBank/DDBJ databases">
        <title>Depth-based differentiation of microbial function through sediment-hosted aquifers and enrichment of novel symbionts in the deep terrestrial subsurface.</title>
        <authorList>
            <person name="Probst A.J."/>
            <person name="Ladd B."/>
            <person name="Jarett J.K."/>
            <person name="Geller-Mcgrath D.E."/>
            <person name="Sieber C.M.K."/>
            <person name="Emerson J.B."/>
            <person name="Anantharaman K."/>
            <person name="Thomas B.C."/>
            <person name="Malmstrom R."/>
            <person name="Stieglmeier M."/>
            <person name="Klingl A."/>
            <person name="Woyke T."/>
            <person name="Ryan C.M."/>
            <person name="Banfield J.F."/>
        </authorList>
    </citation>
    <scope>NUCLEOTIDE SEQUENCE [LARGE SCALE GENOMIC DNA]</scope>
</reference>
<feature type="domain" description="Polymerase beta nucleotidyltransferase" evidence="1">
    <location>
        <begin position="32"/>
        <end position="108"/>
    </location>
</feature>
<sequence length="109" mass="12604">MYNGDRKVSKKDLIIAKEYLLWLKKNGVRFNKGYIFGSRAKGTARKDSDLDICIVSDDFGKDLHDQRVELMNLSMKISDIIEPHPMTTVDFNDKYNTLAYEVKKWGVVV</sequence>
<dbReference type="SUPFAM" id="SSF81301">
    <property type="entry name" value="Nucleotidyltransferase"/>
    <property type="match status" value="1"/>
</dbReference>
<dbReference type="Proteomes" id="UP000229531">
    <property type="component" value="Unassembled WGS sequence"/>
</dbReference>
<dbReference type="InterPro" id="IPR041633">
    <property type="entry name" value="Polbeta"/>
</dbReference>
<keyword evidence="2" id="KW-0808">Transferase</keyword>
<dbReference type="EMBL" id="PFJG01000050">
    <property type="protein sequence ID" value="PIX67921.1"/>
    <property type="molecule type" value="Genomic_DNA"/>
</dbReference>
<dbReference type="AlphaFoldDB" id="A0A2M7LIK8"/>
<dbReference type="PANTHER" id="PTHR43449">
    <property type="entry name" value="NUCLEOTIDYLTRANSFERASE"/>
    <property type="match status" value="1"/>
</dbReference>
<evidence type="ECO:0000259" key="1">
    <source>
        <dbReference type="Pfam" id="PF18765"/>
    </source>
</evidence>